<comment type="similarity">
    <text evidence="19">Belongs to the adenylyl cyclase class-4/guanylyl cyclase family.</text>
</comment>
<keyword evidence="11" id="KW-0408">Iron</keyword>
<feature type="domain" description="ShKT" evidence="25">
    <location>
        <begin position="916"/>
        <end position="950"/>
    </location>
</feature>
<dbReference type="SUPFAM" id="SSF55856">
    <property type="entry name" value="Cytochrome b5-like heme/steroid binding domain"/>
    <property type="match status" value="1"/>
</dbReference>
<keyword evidence="6" id="KW-0963">Cytoplasm</keyword>
<keyword evidence="12 20" id="KW-0175">Coiled coil</keyword>
<dbReference type="Gene3D" id="3.90.1520.10">
    <property type="entry name" value="H-NOX domain"/>
    <property type="match status" value="1"/>
</dbReference>
<dbReference type="AlphaFoldDB" id="A0AAF5D8Q8"/>
<dbReference type="Gene3D" id="6.10.250.780">
    <property type="match status" value="1"/>
</dbReference>
<dbReference type="InterPro" id="IPR003582">
    <property type="entry name" value="ShKT_dom"/>
</dbReference>
<evidence type="ECO:0000259" key="25">
    <source>
        <dbReference type="PROSITE" id="PS51670"/>
    </source>
</evidence>
<evidence type="ECO:0000256" key="6">
    <source>
        <dbReference type="ARBA" id="ARBA00022490"/>
    </source>
</evidence>
<feature type="coiled-coil region" evidence="20">
    <location>
        <begin position="634"/>
        <end position="661"/>
    </location>
</feature>
<evidence type="ECO:0000256" key="13">
    <source>
        <dbReference type="ARBA" id="ARBA00023134"/>
    </source>
</evidence>
<dbReference type="PRINTS" id="PR00363">
    <property type="entry name" value="CYTOCHROMEB5"/>
</dbReference>
<feature type="transmembrane region" description="Helical" evidence="22">
    <location>
        <begin position="121"/>
        <end position="138"/>
    </location>
</feature>
<evidence type="ECO:0000313" key="26">
    <source>
        <dbReference type="Proteomes" id="UP000035681"/>
    </source>
</evidence>
<evidence type="ECO:0000256" key="21">
    <source>
        <dbReference type="SAM" id="MobiDB-lite"/>
    </source>
</evidence>
<sequence>MTFNHYTKKIKMAGDNIYKRDDVKDHTTSSSCWIVINNQVLDVTKFLDEHPGGCEVLLEHAGGDATEAFEDVGHSTDARQMLPEYIIGSVAEEEKWTYSSSKKSTAKENTEIVTQGPLESLIYPGLLVIIAAFVYYLFKEAQLFLKYLLYSNFDIPPVQKLCSYENDEHFKYSIPIENCDNNDECVKVVSKSEDLTFTIRGCRKKVFKKNSTNKDFSQNFVNEKVCQKSMNPIFGFIHESIRQLMFRRYGEEFWANVLLRTGFESGKENIVNHYYPDSDTYALVDSVAALAKMSREQVWEMYGAFLIEYTMEIGWDELLRTLSPDLKGFLDNLDSLHYFIDHVVYKANLRGPSFRCEQNDDGSITLHYFTGRPGLYPIVKGVLREVAKRIYLSEIAISISGRTQRSVQMSTGERVEEHVIMHIRETPVKGTTENTPAIGNGANSDSTSSVMSSSDLKFSLENCTLRVSHNDFLTSFPYHFIVDRDCKLVQAGKDLYKHILPELLEPGTPIIRIFEITRPQIPLDFDNICNFINAVFVLQVKLPPSNLQKINSKILNENDINSSTEGNPNQQLKLKGQMILLESKNHIIYLCSPYVTSIPELLQFGMRLSAMPLHDATRDLILLNQQRLSDVEVNLQLEANNEQLERMAKDLELEKGKTDALLKEMLPVTVAQQLISGKSVDAKEYEEATVMFCDVPNFHNIVLYCQPKDVVHLLNELFTKFDRLVVYHNVYKVETVGDSYMTVGGIPEVIENHCELVCHVALGMLWEGRTVEDPVLKRPLQIRAGIHTGPIVAGVVGAKMPRYCLFGDTVNTASRMESHSPTARIHCSSTTFEAANKCGRFEFEKRGTVFIKGKGDMETYYLKKSFKKSIWEIIQRERDENINSIDGYRELDDGNDINTESIINEDLKTQSKTYKCADLNSNCFLMKHLCTDTTYISIMKEQCPLTCGICTSSKSQGNVIVITLKDKTVGTQTSCMTFKCPRYYICVENKCVLKSQPKRKLTPIVITQKPTTSKCVDSFTFCFRLSKHCMNGRNFNQIASRCPKTLWRAILAYGYPWDPEIVIVNKPTITQNDGVYRRIRYGYYTFPSSVQYNTWGPSPHNPPNAPWPPNPPWPPISVKQTYQP</sequence>
<dbReference type="SMART" id="SM00254">
    <property type="entry name" value="ShKT"/>
    <property type="match status" value="1"/>
</dbReference>
<keyword evidence="26" id="KW-1185">Reference proteome</keyword>
<organism evidence="26 27">
    <name type="scientific">Strongyloides stercoralis</name>
    <name type="common">Threadworm</name>
    <dbReference type="NCBI Taxonomy" id="6248"/>
    <lineage>
        <taxon>Eukaryota</taxon>
        <taxon>Metazoa</taxon>
        <taxon>Ecdysozoa</taxon>
        <taxon>Nematoda</taxon>
        <taxon>Chromadorea</taxon>
        <taxon>Rhabditida</taxon>
        <taxon>Tylenchina</taxon>
        <taxon>Panagrolaimomorpha</taxon>
        <taxon>Strongyloidoidea</taxon>
        <taxon>Strongyloididae</taxon>
        <taxon>Strongyloides</taxon>
    </lineage>
</organism>
<evidence type="ECO:0000256" key="16">
    <source>
        <dbReference type="ARBA" id="ARBA00023293"/>
    </source>
</evidence>
<feature type="disulfide bond" evidence="18">
    <location>
        <begin position="916"/>
        <end position="950"/>
    </location>
</feature>
<dbReference type="Pfam" id="PF07701">
    <property type="entry name" value="HNOBA"/>
    <property type="match status" value="1"/>
</dbReference>
<dbReference type="InterPro" id="IPR011644">
    <property type="entry name" value="Heme_NO-bd"/>
</dbReference>
<dbReference type="Pfam" id="PF07700">
    <property type="entry name" value="HNOB"/>
    <property type="match status" value="1"/>
</dbReference>
<dbReference type="GO" id="GO:0016020">
    <property type="term" value="C:membrane"/>
    <property type="evidence" value="ECO:0007669"/>
    <property type="project" value="UniProtKB-SubCell"/>
</dbReference>
<dbReference type="InterPro" id="IPR024096">
    <property type="entry name" value="NO_sig/Golgi_transp_ligand-bd"/>
</dbReference>
<dbReference type="Pfam" id="PF00211">
    <property type="entry name" value="Guanylate_cyc"/>
    <property type="match status" value="1"/>
</dbReference>
<reference evidence="27" key="1">
    <citation type="submission" date="2024-02" db="UniProtKB">
        <authorList>
            <consortium name="WormBaseParasite"/>
        </authorList>
    </citation>
    <scope>IDENTIFICATION</scope>
</reference>
<dbReference type="InterPro" id="IPR029787">
    <property type="entry name" value="Nucleotide_cyclase"/>
</dbReference>
<dbReference type="PANTHER" id="PTHR45655:SF16">
    <property type="entry name" value="SOLUBLE GUANYLATE CYCLASE GCY-36"/>
    <property type="match status" value="1"/>
</dbReference>
<dbReference type="InterPro" id="IPR011645">
    <property type="entry name" value="HNOB_dom_associated"/>
</dbReference>
<evidence type="ECO:0000256" key="11">
    <source>
        <dbReference type="ARBA" id="ARBA00023004"/>
    </source>
</evidence>
<keyword evidence="7" id="KW-0349">Heme</keyword>
<feature type="domain" description="Cytochrome b5 heme-binding" evidence="24">
    <location>
        <begin position="15"/>
        <end position="91"/>
    </location>
</feature>
<dbReference type="Proteomes" id="UP000035681">
    <property type="component" value="Unplaced"/>
</dbReference>
<comment type="catalytic activity">
    <reaction evidence="1">
        <text>GTP = 3',5'-cyclic GMP + diphosphate</text>
        <dbReference type="Rhea" id="RHEA:13665"/>
        <dbReference type="ChEBI" id="CHEBI:33019"/>
        <dbReference type="ChEBI" id="CHEBI:37565"/>
        <dbReference type="ChEBI" id="CHEBI:57746"/>
        <dbReference type="EC" id="4.6.1.2"/>
    </reaction>
</comment>
<comment type="similarity">
    <text evidence="17">Belongs to the cytochrome b5 family.</text>
</comment>
<keyword evidence="14 22" id="KW-0472">Membrane</keyword>
<dbReference type="SMART" id="SM00044">
    <property type="entry name" value="CYCc"/>
    <property type="match status" value="1"/>
</dbReference>
<dbReference type="Pfam" id="PF00173">
    <property type="entry name" value="Cyt-b5"/>
    <property type="match status" value="1"/>
</dbReference>
<dbReference type="PANTHER" id="PTHR45655">
    <property type="entry name" value="GUANYLATE CYCLASE SOLUBLE SUBUNIT BETA-2"/>
    <property type="match status" value="1"/>
</dbReference>
<dbReference type="InterPro" id="IPR018297">
    <property type="entry name" value="A/G_cyclase_CS"/>
</dbReference>
<proteinExistence type="inferred from homology"/>
<dbReference type="Gene3D" id="3.30.70.1230">
    <property type="entry name" value="Nucleotide cyclase"/>
    <property type="match status" value="1"/>
</dbReference>
<keyword evidence="15 19" id="KW-0456">Lyase</keyword>
<keyword evidence="8 22" id="KW-0812">Transmembrane</keyword>
<dbReference type="InterPro" id="IPR042463">
    <property type="entry name" value="HNOB_dom_associated_sf"/>
</dbReference>
<evidence type="ECO:0000256" key="22">
    <source>
        <dbReference type="SAM" id="Phobius"/>
    </source>
</evidence>
<dbReference type="Gene3D" id="3.10.120.10">
    <property type="entry name" value="Cytochrome b5-like heme/steroid binding domain"/>
    <property type="match status" value="1"/>
</dbReference>
<evidence type="ECO:0000256" key="4">
    <source>
        <dbReference type="ARBA" id="ARBA00004496"/>
    </source>
</evidence>
<feature type="compositionally biased region" description="Pro residues" evidence="21">
    <location>
        <begin position="1100"/>
        <end position="1115"/>
    </location>
</feature>
<dbReference type="InterPro" id="IPR036400">
    <property type="entry name" value="Cyt_B5-like_heme/steroid_sf"/>
</dbReference>
<dbReference type="SUPFAM" id="SSF111126">
    <property type="entry name" value="Ligand-binding domain in the NO signalling and Golgi transport"/>
    <property type="match status" value="1"/>
</dbReference>
<dbReference type="Gene3D" id="1.10.10.1940">
    <property type="match status" value="1"/>
</dbReference>
<evidence type="ECO:0000256" key="7">
    <source>
        <dbReference type="ARBA" id="ARBA00022617"/>
    </source>
</evidence>
<dbReference type="InterPro" id="IPR001199">
    <property type="entry name" value="Cyt_B5-like_heme/steroid-bd"/>
</dbReference>
<dbReference type="FunFam" id="3.30.70.1230:FF:000007">
    <property type="entry name" value="Guanylate cyclase soluble subunit alpha-3"/>
    <property type="match status" value="1"/>
</dbReference>
<evidence type="ECO:0000256" key="14">
    <source>
        <dbReference type="ARBA" id="ARBA00023136"/>
    </source>
</evidence>
<evidence type="ECO:0000256" key="12">
    <source>
        <dbReference type="ARBA" id="ARBA00023054"/>
    </source>
</evidence>
<protein>
    <recommendedName>
        <fullName evidence="5">guanylate cyclase</fullName>
        <ecNumber evidence="5">4.6.1.2</ecNumber>
    </recommendedName>
</protein>
<keyword evidence="18" id="KW-1015">Disulfide bond</keyword>
<evidence type="ECO:0000256" key="19">
    <source>
        <dbReference type="RuleBase" id="RU000405"/>
    </source>
</evidence>
<comment type="caution">
    <text evidence="18">Lacks conserved residue(s) required for the propagation of feature annotation.</text>
</comment>
<feature type="domain" description="Guanylate cyclase" evidence="23">
    <location>
        <begin position="689"/>
        <end position="817"/>
    </location>
</feature>
<dbReference type="InterPro" id="IPR001054">
    <property type="entry name" value="A/G_cyclase"/>
</dbReference>
<dbReference type="GO" id="GO:0070482">
    <property type="term" value="P:response to oxygen levels"/>
    <property type="evidence" value="ECO:0007669"/>
    <property type="project" value="TreeGrafter"/>
</dbReference>
<dbReference type="PROSITE" id="PS00452">
    <property type="entry name" value="GUANYLATE_CYCLASE_1"/>
    <property type="match status" value="1"/>
</dbReference>
<accession>A0AAF5D8Q8</accession>
<feature type="region of interest" description="Disordered" evidence="21">
    <location>
        <begin position="1100"/>
        <end position="1124"/>
    </location>
</feature>
<dbReference type="SUPFAM" id="SSF55073">
    <property type="entry name" value="Nucleotide cyclase"/>
    <property type="match status" value="1"/>
</dbReference>
<comment type="subcellular location">
    <subcellularLocation>
        <location evidence="4">Cytoplasm</location>
    </subcellularLocation>
    <subcellularLocation>
        <location evidence="3">Membrane</location>
    </subcellularLocation>
</comment>
<evidence type="ECO:0000256" key="20">
    <source>
        <dbReference type="SAM" id="Coils"/>
    </source>
</evidence>
<dbReference type="InterPro" id="IPR018506">
    <property type="entry name" value="Cyt_B5_heme-BS"/>
</dbReference>
<dbReference type="GO" id="GO:0020037">
    <property type="term" value="F:heme binding"/>
    <property type="evidence" value="ECO:0007669"/>
    <property type="project" value="InterPro"/>
</dbReference>
<evidence type="ECO:0000259" key="23">
    <source>
        <dbReference type="PROSITE" id="PS50125"/>
    </source>
</evidence>
<dbReference type="WBParaSite" id="TCONS_00008344.p1">
    <property type="protein sequence ID" value="TCONS_00008344.p1"/>
    <property type="gene ID" value="XLOC_006294"/>
</dbReference>
<evidence type="ECO:0000256" key="3">
    <source>
        <dbReference type="ARBA" id="ARBA00004370"/>
    </source>
</evidence>
<evidence type="ECO:0000256" key="15">
    <source>
        <dbReference type="ARBA" id="ARBA00023239"/>
    </source>
</evidence>
<evidence type="ECO:0000256" key="8">
    <source>
        <dbReference type="ARBA" id="ARBA00022692"/>
    </source>
</evidence>
<dbReference type="PROSITE" id="PS50125">
    <property type="entry name" value="GUANYLATE_CYCLASE_2"/>
    <property type="match status" value="1"/>
</dbReference>
<dbReference type="GO" id="GO:0019934">
    <property type="term" value="P:cGMP-mediated signaling"/>
    <property type="evidence" value="ECO:0007669"/>
    <property type="project" value="TreeGrafter"/>
</dbReference>
<evidence type="ECO:0000256" key="17">
    <source>
        <dbReference type="ARBA" id="ARBA00038168"/>
    </source>
</evidence>
<dbReference type="Pfam" id="PF01549">
    <property type="entry name" value="ShK"/>
    <property type="match status" value="1"/>
</dbReference>
<keyword evidence="10" id="KW-0547">Nucleotide-binding</keyword>
<dbReference type="InterPro" id="IPR038158">
    <property type="entry name" value="H-NOX_domain_sf"/>
</dbReference>
<comment type="cofactor">
    <cofactor evidence="2">
        <name>heme</name>
        <dbReference type="ChEBI" id="CHEBI:30413"/>
    </cofactor>
</comment>
<keyword evidence="13" id="KW-0342">GTP-binding</keyword>
<dbReference type="CDD" id="cd07302">
    <property type="entry name" value="CHD"/>
    <property type="match status" value="1"/>
</dbReference>
<dbReference type="FunFam" id="3.10.120.10:FF:000002">
    <property type="entry name" value="Cytochrome b5 type B"/>
    <property type="match status" value="1"/>
</dbReference>
<dbReference type="PROSITE" id="PS51670">
    <property type="entry name" value="SHKT"/>
    <property type="match status" value="1"/>
</dbReference>
<dbReference type="GO" id="GO:0004383">
    <property type="term" value="F:guanylate cyclase activity"/>
    <property type="evidence" value="ECO:0007669"/>
    <property type="project" value="UniProtKB-EC"/>
</dbReference>
<keyword evidence="22" id="KW-1133">Transmembrane helix</keyword>
<evidence type="ECO:0000256" key="10">
    <source>
        <dbReference type="ARBA" id="ARBA00022741"/>
    </source>
</evidence>
<evidence type="ECO:0000256" key="1">
    <source>
        <dbReference type="ARBA" id="ARBA00001436"/>
    </source>
</evidence>
<evidence type="ECO:0000313" key="27">
    <source>
        <dbReference type="WBParaSite" id="TCONS_00008344.p1"/>
    </source>
</evidence>
<evidence type="ECO:0000256" key="5">
    <source>
        <dbReference type="ARBA" id="ARBA00012202"/>
    </source>
</evidence>
<keyword evidence="9" id="KW-0479">Metal-binding</keyword>
<dbReference type="GO" id="GO:0008074">
    <property type="term" value="C:guanylate cyclase complex, soluble"/>
    <property type="evidence" value="ECO:0007669"/>
    <property type="project" value="TreeGrafter"/>
</dbReference>
<evidence type="ECO:0000256" key="18">
    <source>
        <dbReference type="PROSITE-ProRule" id="PRU01005"/>
    </source>
</evidence>
<dbReference type="FunFam" id="3.90.1520.10:FF:000005">
    <property type="entry name" value="Soluble guanylate cyclase gcy-36"/>
    <property type="match status" value="1"/>
</dbReference>
<dbReference type="GO" id="GO:0005525">
    <property type="term" value="F:GTP binding"/>
    <property type="evidence" value="ECO:0007669"/>
    <property type="project" value="UniProtKB-KW"/>
</dbReference>
<dbReference type="Gene3D" id="3.30.450.260">
    <property type="entry name" value="Haem NO binding associated domain"/>
    <property type="match status" value="1"/>
</dbReference>
<evidence type="ECO:0000259" key="24">
    <source>
        <dbReference type="PROSITE" id="PS50255"/>
    </source>
</evidence>
<evidence type="ECO:0000256" key="9">
    <source>
        <dbReference type="ARBA" id="ARBA00022723"/>
    </source>
</evidence>
<keyword evidence="16" id="KW-0141">cGMP biosynthesis</keyword>
<dbReference type="GO" id="GO:0046872">
    <property type="term" value="F:metal ion binding"/>
    <property type="evidence" value="ECO:0007669"/>
    <property type="project" value="UniProtKB-KW"/>
</dbReference>
<dbReference type="PROSITE" id="PS00191">
    <property type="entry name" value="CYTOCHROME_B5_1"/>
    <property type="match status" value="1"/>
</dbReference>
<dbReference type="PROSITE" id="PS50255">
    <property type="entry name" value="CYTOCHROME_B5_2"/>
    <property type="match status" value="1"/>
</dbReference>
<name>A0AAF5D8Q8_STRER</name>
<evidence type="ECO:0000256" key="2">
    <source>
        <dbReference type="ARBA" id="ARBA00001971"/>
    </source>
</evidence>
<dbReference type="SMART" id="SM01117">
    <property type="entry name" value="Cyt-b5"/>
    <property type="match status" value="1"/>
</dbReference>
<dbReference type="EC" id="4.6.1.2" evidence="5"/>